<comment type="caution">
    <text evidence="8">The sequence shown here is derived from an EMBL/GenBank/DDBJ whole genome shotgun (WGS) entry which is preliminary data.</text>
</comment>
<dbReference type="InterPro" id="IPR000961">
    <property type="entry name" value="AGC-kinase_C"/>
</dbReference>
<evidence type="ECO:0000256" key="5">
    <source>
        <dbReference type="ARBA" id="ARBA00022840"/>
    </source>
</evidence>
<evidence type="ECO:0000259" key="7">
    <source>
        <dbReference type="PROSITE" id="PS51285"/>
    </source>
</evidence>
<name>A0A8S1T8I8_9CILI</name>
<dbReference type="EMBL" id="CAJJDO010000018">
    <property type="protein sequence ID" value="CAD8148613.1"/>
    <property type="molecule type" value="Genomic_DNA"/>
</dbReference>
<feature type="domain" description="AGC-kinase C-terminal" evidence="7">
    <location>
        <begin position="289"/>
        <end position="341"/>
    </location>
</feature>
<dbReference type="PROSITE" id="PS50011">
    <property type="entry name" value="PROTEIN_KINASE_DOM"/>
    <property type="match status" value="1"/>
</dbReference>
<gene>
    <name evidence="8" type="ORF">PPENT_87.1.T0180153</name>
</gene>
<dbReference type="Pfam" id="PF00069">
    <property type="entry name" value="Pkinase"/>
    <property type="match status" value="1"/>
</dbReference>
<sequence length="341" mass="39754">MDQKALQETKPKIEDYEILVQFFSETESHFIQKQAKNKKTGKLVIIKEYSKQKTEDPPLAIIKYNSKSTDLGIERVKALALNEKNILSITNHPFIIKMLGTCQDQRNLYLIQENMNYGSLRSLISIKNKLENNLAVFYAAQVVLALEYLHTKDILYRGVDAELILIGSDGYIKLDNFSYAKQTKKRTYTFICNLNYLPPEVMQTEGHWKPVDFYSLGILIYQMLEGKFPFSEDISQQCFAKVKGEYQFTQNFSQEAKSLVSGLLQPNYMNRLGNLKGGFNDIKMHKWFKDINWKELEQKKLKPIFQPNPNETIFKIVAEEQPTNIQKQIKNEPNQNYFQGW</sequence>
<evidence type="ECO:0000256" key="1">
    <source>
        <dbReference type="ARBA" id="ARBA00022527"/>
    </source>
</evidence>
<evidence type="ECO:0000256" key="2">
    <source>
        <dbReference type="ARBA" id="ARBA00022679"/>
    </source>
</evidence>
<evidence type="ECO:0000256" key="3">
    <source>
        <dbReference type="ARBA" id="ARBA00022741"/>
    </source>
</evidence>
<dbReference type="OrthoDB" id="6494372at2759"/>
<evidence type="ECO:0000259" key="6">
    <source>
        <dbReference type="PROSITE" id="PS50011"/>
    </source>
</evidence>
<accession>A0A8S1T8I8</accession>
<reference evidence="8" key="1">
    <citation type="submission" date="2021-01" db="EMBL/GenBank/DDBJ databases">
        <authorList>
            <consortium name="Genoscope - CEA"/>
            <person name="William W."/>
        </authorList>
    </citation>
    <scope>NUCLEOTIDE SEQUENCE</scope>
</reference>
<dbReference type="Proteomes" id="UP000689195">
    <property type="component" value="Unassembled WGS sequence"/>
</dbReference>
<keyword evidence="1" id="KW-0723">Serine/threonine-protein kinase</keyword>
<organism evidence="8 9">
    <name type="scientific">Paramecium pentaurelia</name>
    <dbReference type="NCBI Taxonomy" id="43138"/>
    <lineage>
        <taxon>Eukaryota</taxon>
        <taxon>Sar</taxon>
        <taxon>Alveolata</taxon>
        <taxon>Ciliophora</taxon>
        <taxon>Intramacronucleata</taxon>
        <taxon>Oligohymenophorea</taxon>
        <taxon>Peniculida</taxon>
        <taxon>Parameciidae</taxon>
        <taxon>Paramecium</taxon>
    </lineage>
</organism>
<keyword evidence="9" id="KW-1185">Reference proteome</keyword>
<keyword evidence="2" id="KW-0808">Transferase</keyword>
<dbReference type="InterPro" id="IPR000719">
    <property type="entry name" value="Prot_kinase_dom"/>
</dbReference>
<evidence type="ECO:0000256" key="4">
    <source>
        <dbReference type="ARBA" id="ARBA00022777"/>
    </source>
</evidence>
<keyword evidence="3" id="KW-0547">Nucleotide-binding</keyword>
<dbReference type="GO" id="GO:0005952">
    <property type="term" value="C:cAMP-dependent protein kinase complex"/>
    <property type="evidence" value="ECO:0007669"/>
    <property type="project" value="TreeGrafter"/>
</dbReference>
<evidence type="ECO:0000313" key="8">
    <source>
        <dbReference type="EMBL" id="CAD8148613.1"/>
    </source>
</evidence>
<evidence type="ECO:0000313" key="9">
    <source>
        <dbReference type="Proteomes" id="UP000689195"/>
    </source>
</evidence>
<protein>
    <submittedName>
        <fullName evidence="8">Uncharacterized protein</fullName>
    </submittedName>
</protein>
<proteinExistence type="predicted"/>
<dbReference type="GO" id="GO:0004691">
    <property type="term" value="F:cAMP-dependent protein kinase activity"/>
    <property type="evidence" value="ECO:0007669"/>
    <property type="project" value="TreeGrafter"/>
</dbReference>
<dbReference type="AlphaFoldDB" id="A0A8S1T8I8"/>
<dbReference type="PROSITE" id="PS51285">
    <property type="entry name" value="AGC_KINASE_CTER"/>
    <property type="match status" value="1"/>
</dbReference>
<dbReference type="PANTHER" id="PTHR24353">
    <property type="entry name" value="CYCLIC NUCLEOTIDE-DEPENDENT PROTEIN KINASE"/>
    <property type="match status" value="1"/>
</dbReference>
<feature type="domain" description="Protein kinase" evidence="6">
    <location>
        <begin position="16"/>
        <end position="288"/>
    </location>
</feature>
<dbReference type="GO" id="GO:0005524">
    <property type="term" value="F:ATP binding"/>
    <property type="evidence" value="ECO:0007669"/>
    <property type="project" value="UniProtKB-KW"/>
</dbReference>
<keyword evidence="4" id="KW-0418">Kinase</keyword>
<keyword evidence="5" id="KW-0067">ATP-binding</keyword>
<dbReference type="PANTHER" id="PTHR24353:SF37">
    <property type="entry name" value="CAMP-DEPENDENT PROTEIN KINASE CATALYTIC SUBUNIT PRKX"/>
    <property type="match status" value="1"/>
</dbReference>